<evidence type="ECO:0000256" key="1">
    <source>
        <dbReference type="SAM" id="SignalP"/>
    </source>
</evidence>
<feature type="chain" id="PRO_5046439227" evidence="1">
    <location>
        <begin position="26"/>
        <end position="102"/>
    </location>
</feature>
<evidence type="ECO:0000313" key="2">
    <source>
        <dbReference type="EMBL" id="MFC5653731.1"/>
    </source>
</evidence>
<keyword evidence="1" id="KW-0732">Signal</keyword>
<reference evidence="3" key="1">
    <citation type="journal article" date="2019" name="Int. J. Syst. Evol. Microbiol.">
        <title>The Global Catalogue of Microorganisms (GCM) 10K type strain sequencing project: providing services to taxonomists for standard genome sequencing and annotation.</title>
        <authorList>
            <consortium name="The Broad Institute Genomics Platform"/>
            <consortium name="The Broad Institute Genome Sequencing Center for Infectious Disease"/>
            <person name="Wu L."/>
            <person name="Ma J."/>
        </authorList>
    </citation>
    <scope>NUCLEOTIDE SEQUENCE [LARGE SCALE GENOMIC DNA]</scope>
    <source>
        <strain evidence="3">CGMCC 1.3240</strain>
    </source>
</reference>
<accession>A0ABW0WB40</accession>
<evidence type="ECO:0000313" key="3">
    <source>
        <dbReference type="Proteomes" id="UP001596047"/>
    </source>
</evidence>
<keyword evidence="3" id="KW-1185">Reference proteome</keyword>
<sequence>MKKIFCLALIVVTSMSILTCSMVFADMENPLAKKRQSFEAPFLGLAESKIESAKISAHSLRRPLKSGEIKSFVSLINQVDKDDISEYKDLLQKEAQYVLLYS</sequence>
<protein>
    <submittedName>
        <fullName evidence="2">Uncharacterized protein</fullName>
    </submittedName>
</protein>
<dbReference type="EMBL" id="JBHSOW010000135">
    <property type="protein sequence ID" value="MFC5653731.1"/>
    <property type="molecule type" value="Genomic_DNA"/>
</dbReference>
<organism evidence="2 3">
    <name type="scientific">Paenibacillus solisilvae</name>
    <dbReference type="NCBI Taxonomy" id="2486751"/>
    <lineage>
        <taxon>Bacteria</taxon>
        <taxon>Bacillati</taxon>
        <taxon>Bacillota</taxon>
        <taxon>Bacilli</taxon>
        <taxon>Bacillales</taxon>
        <taxon>Paenibacillaceae</taxon>
        <taxon>Paenibacillus</taxon>
    </lineage>
</organism>
<comment type="caution">
    <text evidence="2">The sequence shown here is derived from an EMBL/GenBank/DDBJ whole genome shotgun (WGS) entry which is preliminary data.</text>
</comment>
<dbReference type="Proteomes" id="UP001596047">
    <property type="component" value="Unassembled WGS sequence"/>
</dbReference>
<dbReference type="RefSeq" id="WP_379192592.1">
    <property type="nucleotide sequence ID" value="NZ_JBHSOW010000135.1"/>
</dbReference>
<gene>
    <name evidence="2" type="ORF">ACFPYJ_32385</name>
</gene>
<proteinExistence type="predicted"/>
<feature type="signal peptide" evidence="1">
    <location>
        <begin position="1"/>
        <end position="25"/>
    </location>
</feature>
<name>A0ABW0WB40_9BACL</name>